<accession>A0AAJ2EWJ2</accession>
<dbReference type="InterPro" id="IPR003607">
    <property type="entry name" value="HD/PDEase_dom"/>
</dbReference>
<feature type="compositionally biased region" description="Low complexity" evidence="6">
    <location>
        <begin position="553"/>
        <end position="576"/>
    </location>
</feature>
<dbReference type="GO" id="GO:0005886">
    <property type="term" value="C:plasma membrane"/>
    <property type="evidence" value="ECO:0007669"/>
    <property type="project" value="TreeGrafter"/>
</dbReference>
<evidence type="ECO:0000256" key="5">
    <source>
        <dbReference type="RuleBase" id="RU003847"/>
    </source>
</evidence>
<keyword evidence="1 8" id="KW-0378">Hydrolase</keyword>
<dbReference type="Proteomes" id="UP001268036">
    <property type="component" value="Unassembled WGS sequence"/>
</dbReference>
<evidence type="ECO:0000256" key="4">
    <source>
        <dbReference type="ARBA" id="ARBA00047968"/>
    </source>
</evidence>
<feature type="region of interest" description="Disordered" evidence="6">
    <location>
        <begin position="512"/>
        <end position="620"/>
    </location>
</feature>
<dbReference type="Gene3D" id="1.10.3210.10">
    <property type="entry name" value="Hypothetical protein af1432"/>
    <property type="match status" value="1"/>
</dbReference>
<dbReference type="SUPFAM" id="SSF81271">
    <property type="entry name" value="TGS-like"/>
    <property type="match status" value="1"/>
</dbReference>
<evidence type="ECO:0000256" key="6">
    <source>
        <dbReference type="SAM" id="MobiDB-lite"/>
    </source>
</evidence>
<comment type="caution">
    <text evidence="8">The sequence shown here is derived from an EMBL/GenBank/DDBJ whole genome shotgun (WGS) entry which is preliminary data.</text>
</comment>
<gene>
    <name evidence="8" type="ORF">QE440_002370</name>
</gene>
<evidence type="ECO:0000256" key="3">
    <source>
        <dbReference type="ARBA" id="ARBA00024387"/>
    </source>
</evidence>
<dbReference type="FunFam" id="1.10.3210.10:FF:000001">
    <property type="entry name" value="GTP pyrophosphokinase RelA"/>
    <property type="match status" value="1"/>
</dbReference>
<evidence type="ECO:0000313" key="8">
    <source>
        <dbReference type="EMBL" id="MDR6234629.1"/>
    </source>
</evidence>
<dbReference type="AlphaFoldDB" id="A0AAJ2EWJ2"/>
<dbReference type="Gene3D" id="3.30.460.10">
    <property type="entry name" value="Beta Polymerase, domain 2"/>
    <property type="match status" value="1"/>
</dbReference>
<comment type="function">
    <text evidence="5">In eubacteria ppGpp (guanosine 3'-diphosphate 5'-diphosphate) is a mediator of the stringent response that coordinates a variety of cellular activities in response to changes in nutritional abundance.</text>
</comment>
<dbReference type="InterPro" id="IPR006674">
    <property type="entry name" value="HD_domain"/>
</dbReference>
<evidence type="ECO:0000256" key="2">
    <source>
        <dbReference type="ARBA" id="ARBA00024329"/>
    </source>
</evidence>
<dbReference type="Pfam" id="PF04607">
    <property type="entry name" value="RelA_SpoT"/>
    <property type="match status" value="1"/>
</dbReference>
<dbReference type="CDD" id="cd00077">
    <property type="entry name" value="HDc"/>
    <property type="match status" value="1"/>
</dbReference>
<dbReference type="GO" id="GO:0008893">
    <property type="term" value="F:guanosine-3',5'-bis(diphosphate) 3'-diphosphatase activity"/>
    <property type="evidence" value="ECO:0007669"/>
    <property type="project" value="UniProtKB-EC"/>
</dbReference>
<dbReference type="FunFam" id="3.30.460.10:FF:000001">
    <property type="entry name" value="GTP pyrophosphokinase RelA"/>
    <property type="match status" value="1"/>
</dbReference>
<dbReference type="SMART" id="SM00954">
    <property type="entry name" value="RelA_SpoT"/>
    <property type="match status" value="1"/>
</dbReference>
<dbReference type="CDD" id="cd05399">
    <property type="entry name" value="NT_Rel-Spo_like"/>
    <property type="match status" value="1"/>
</dbReference>
<feature type="domain" description="HD" evidence="7">
    <location>
        <begin position="56"/>
        <end position="155"/>
    </location>
</feature>
<dbReference type="PANTHER" id="PTHR21262:SF36">
    <property type="entry name" value="BIFUNCTIONAL (P)PPGPP SYNTHASE_HYDROLASE SPOT"/>
    <property type="match status" value="1"/>
</dbReference>
<dbReference type="InterPro" id="IPR012676">
    <property type="entry name" value="TGS-like"/>
</dbReference>
<dbReference type="InterPro" id="IPR007685">
    <property type="entry name" value="RelA_SpoT"/>
</dbReference>
<evidence type="ECO:0000313" key="9">
    <source>
        <dbReference type="Proteomes" id="UP001268036"/>
    </source>
</evidence>
<name>A0AAJ2EWJ2_9PSED</name>
<dbReference type="PROSITE" id="PS51831">
    <property type="entry name" value="HD"/>
    <property type="match status" value="1"/>
</dbReference>
<dbReference type="GO" id="GO:0015949">
    <property type="term" value="P:nucleobase-containing small molecule interconversion"/>
    <property type="evidence" value="ECO:0007669"/>
    <property type="project" value="UniProtKB-ARBA"/>
</dbReference>
<reference evidence="8" key="1">
    <citation type="submission" date="2023-08" db="EMBL/GenBank/DDBJ databases">
        <title>Functional and genomic diversity of the sorghum phyllosphere microbiome.</title>
        <authorList>
            <person name="Shade A."/>
        </authorList>
    </citation>
    <scope>NUCLEOTIDE SEQUENCE</scope>
    <source>
        <strain evidence="8">SORGH_AS_0201</strain>
    </source>
</reference>
<organism evidence="8 9">
    <name type="scientific">Pseudomonas oryzihabitans</name>
    <dbReference type="NCBI Taxonomy" id="47885"/>
    <lineage>
        <taxon>Bacteria</taxon>
        <taxon>Pseudomonadati</taxon>
        <taxon>Pseudomonadota</taxon>
        <taxon>Gammaproteobacteria</taxon>
        <taxon>Pseudomonadales</taxon>
        <taxon>Pseudomonadaceae</taxon>
        <taxon>Pseudomonas</taxon>
    </lineage>
</organism>
<evidence type="ECO:0000259" key="7">
    <source>
        <dbReference type="PROSITE" id="PS51831"/>
    </source>
</evidence>
<dbReference type="InterPro" id="IPR004095">
    <property type="entry name" value="TGS"/>
</dbReference>
<evidence type="ECO:0000256" key="1">
    <source>
        <dbReference type="ARBA" id="ARBA00022801"/>
    </source>
</evidence>
<dbReference type="Gene3D" id="3.10.20.30">
    <property type="match status" value="1"/>
</dbReference>
<dbReference type="EC" id="3.1.7.2" evidence="3"/>
<dbReference type="InterPro" id="IPR012675">
    <property type="entry name" value="Beta-grasp_dom_sf"/>
</dbReference>
<dbReference type="SUPFAM" id="SSF81301">
    <property type="entry name" value="Nucleotidyltransferase"/>
    <property type="match status" value="1"/>
</dbReference>
<dbReference type="InterPro" id="IPR004811">
    <property type="entry name" value="RelA/Spo_fam"/>
</dbReference>
<dbReference type="InterPro" id="IPR043519">
    <property type="entry name" value="NT_sf"/>
</dbReference>
<sequence length="620" mass="68829">MAAEPAHSDVRPTGIDLLAERLADYLTPDQVNLVRRAYYYAEQAHDGQRRRSGEPYVTHPLAVANILADMHMDHQSLMAAMLHDVIEDTGIAKEALAGQFGETVAELVDGVSKLTQMKFETKAEAQAENFQKMTMAMSKDIRVILVKLADRLHNMRTLDAMPPDKSRRIAKETLEIYAPIANRLGMHDFYVEFEDLGFRAMHPMRAERIQRAVKTARGNRREILGKIQESLANCLARDGLDGEVVGREKHLHSIYQKMRGKRKSFNEIMDVYGFRIIVDKVDTCYRVLGAVHNLYKPFPGRFKDYIAIPKANGYQSLHTTLFGMHGVPIEIQIRTREMEEMANNGIAAHGLYKAGGDEPRASHLRARQWVKGILELQQRAGNSLEFIENVKIDLFPDEVYVFTPKGRIMELPKGSTAVDFAYAVHTDVGNSCIACRINRRLAPLCAAAGQRRDGGDRHCARRPAQSGLAQLRGHRQGAHQHPPCAQAAASLRIHQPRRAPAEQGAIRLRHPAVEDLSHAHPLGARRIQGRGAGRPARGDRSGQSHGLCGGAAPGVRQRAGRAAGAPGQHHAPGPAGDPRHRRPGDQLRQVLHADSGRSHRRPPLGWQGHGHPPGKLPEHR</sequence>
<dbReference type="GO" id="GO:0008728">
    <property type="term" value="F:GTP diphosphokinase activity"/>
    <property type="evidence" value="ECO:0007669"/>
    <property type="project" value="TreeGrafter"/>
</dbReference>
<dbReference type="SUPFAM" id="SSF109604">
    <property type="entry name" value="HD-domain/PDEase-like"/>
    <property type="match status" value="1"/>
</dbReference>
<proteinExistence type="inferred from homology"/>
<feature type="region of interest" description="Disordered" evidence="6">
    <location>
        <begin position="467"/>
        <end position="486"/>
    </location>
</feature>
<comment type="similarity">
    <text evidence="5">Belongs to the relA/spoT family.</text>
</comment>
<dbReference type="GO" id="GO:0015969">
    <property type="term" value="P:guanosine tetraphosphate metabolic process"/>
    <property type="evidence" value="ECO:0007669"/>
    <property type="project" value="InterPro"/>
</dbReference>
<dbReference type="Pfam" id="PF13328">
    <property type="entry name" value="HD_4"/>
    <property type="match status" value="1"/>
</dbReference>
<dbReference type="FunFam" id="3.10.20.30:FF:000002">
    <property type="entry name" value="GTP pyrophosphokinase (RelA/SpoT)"/>
    <property type="match status" value="1"/>
</dbReference>
<dbReference type="GO" id="GO:0042594">
    <property type="term" value="P:response to starvation"/>
    <property type="evidence" value="ECO:0007669"/>
    <property type="project" value="TreeGrafter"/>
</dbReference>
<dbReference type="Pfam" id="PF02824">
    <property type="entry name" value="TGS"/>
    <property type="match status" value="1"/>
</dbReference>
<dbReference type="EMBL" id="JAVJAF010000001">
    <property type="protein sequence ID" value="MDR6234629.1"/>
    <property type="molecule type" value="Genomic_DNA"/>
</dbReference>
<dbReference type="PANTHER" id="PTHR21262">
    <property type="entry name" value="GUANOSINE-3',5'-BIS DIPHOSPHATE 3'-PYROPHOSPHOHYDROLASE"/>
    <property type="match status" value="1"/>
</dbReference>
<dbReference type="NCBIfam" id="TIGR00691">
    <property type="entry name" value="spoT_relA"/>
    <property type="match status" value="1"/>
</dbReference>
<dbReference type="SMART" id="SM00471">
    <property type="entry name" value="HDc"/>
    <property type="match status" value="1"/>
</dbReference>
<comment type="catalytic activity">
    <reaction evidence="4">
        <text>guanosine 3',5'-bis(diphosphate) + H2O = GDP + diphosphate + H(+)</text>
        <dbReference type="Rhea" id="RHEA:14253"/>
        <dbReference type="ChEBI" id="CHEBI:15377"/>
        <dbReference type="ChEBI" id="CHEBI:15378"/>
        <dbReference type="ChEBI" id="CHEBI:33019"/>
        <dbReference type="ChEBI" id="CHEBI:58189"/>
        <dbReference type="ChEBI" id="CHEBI:77828"/>
        <dbReference type="EC" id="3.1.7.2"/>
    </reaction>
</comment>
<comment type="pathway">
    <text evidence="2">Purine metabolism; ppGpp biosynthesis; ppGpp from GDP: step 1/1.</text>
</comment>
<protein>
    <recommendedName>
        <fullName evidence="3">guanosine-3',5'-bis(diphosphate) 3'-diphosphatase</fullName>
        <ecNumber evidence="3">3.1.7.2</ecNumber>
    </recommendedName>
</protein>